<dbReference type="HAMAP" id="MF_01113">
    <property type="entry name" value="DNApol_IV"/>
    <property type="match status" value="1"/>
</dbReference>
<dbReference type="InterPro" id="IPR001126">
    <property type="entry name" value="UmuC"/>
</dbReference>
<dbReference type="EC" id="2.7.7.7" evidence="15"/>
<keyword evidence="9 15" id="KW-0227">DNA damage</keyword>
<evidence type="ECO:0000256" key="12">
    <source>
        <dbReference type="ARBA" id="ARBA00023125"/>
    </source>
</evidence>
<feature type="active site" evidence="15">
    <location>
        <position position="110"/>
    </location>
</feature>
<keyword evidence="12 15" id="KW-0238">DNA-binding</keyword>
<dbReference type="Pfam" id="PF00817">
    <property type="entry name" value="IMS"/>
    <property type="match status" value="1"/>
</dbReference>
<accession>D0I7K3</accession>
<dbReference type="AlphaFoldDB" id="D0I7K3"/>
<comment type="similarity">
    <text evidence="2 15">Belongs to the DNA polymerase type-Y family.</text>
</comment>
<organism evidence="17 18">
    <name type="scientific">Grimontia hollisae CIP 101886</name>
    <dbReference type="NCBI Taxonomy" id="675812"/>
    <lineage>
        <taxon>Bacteria</taxon>
        <taxon>Pseudomonadati</taxon>
        <taxon>Pseudomonadota</taxon>
        <taxon>Gammaproteobacteria</taxon>
        <taxon>Vibrionales</taxon>
        <taxon>Vibrionaceae</taxon>
        <taxon>Grimontia</taxon>
    </lineage>
</organism>
<evidence type="ECO:0000259" key="16">
    <source>
        <dbReference type="PROSITE" id="PS50173"/>
    </source>
</evidence>
<feature type="site" description="Substrate discrimination" evidence="15">
    <location>
        <position position="19"/>
    </location>
</feature>
<dbReference type="PROSITE" id="PS50173">
    <property type="entry name" value="UMUC"/>
    <property type="match status" value="1"/>
</dbReference>
<dbReference type="SUPFAM" id="SSF100879">
    <property type="entry name" value="Lesion bypass DNA polymerase (Y-family), little finger domain"/>
    <property type="match status" value="1"/>
</dbReference>
<comment type="subunit">
    <text evidence="15">Monomer.</text>
</comment>
<evidence type="ECO:0000256" key="3">
    <source>
        <dbReference type="ARBA" id="ARBA00022457"/>
    </source>
</evidence>
<keyword evidence="18" id="KW-1185">Reference proteome</keyword>
<dbReference type="Proteomes" id="UP000003604">
    <property type="component" value="Unassembled WGS sequence"/>
</dbReference>
<dbReference type="InterPro" id="IPR017961">
    <property type="entry name" value="DNA_pol_Y-fam_little_finger"/>
</dbReference>
<evidence type="ECO:0000256" key="15">
    <source>
        <dbReference type="HAMAP-Rule" id="MF_01113"/>
    </source>
</evidence>
<keyword evidence="7 15" id="KW-0235">DNA replication</keyword>
<evidence type="ECO:0000256" key="11">
    <source>
        <dbReference type="ARBA" id="ARBA00022932"/>
    </source>
</evidence>
<protein>
    <recommendedName>
        <fullName evidence="15">DNA polymerase IV</fullName>
        <shortName evidence="15">Pol IV</shortName>
        <ecNumber evidence="15">2.7.7.7</ecNumber>
    </recommendedName>
</protein>
<keyword evidence="8 15" id="KW-0479">Metal-binding</keyword>
<feature type="binding site" evidence="15">
    <location>
        <position position="14"/>
    </location>
    <ligand>
        <name>Mg(2+)</name>
        <dbReference type="ChEBI" id="CHEBI:18420"/>
    </ligand>
</feature>
<comment type="caution">
    <text evidence="17">The sequence shown here is derived from an EMBL/GenBank/DDBJ whole genome shotgun (WGS) entry which is preliminary data.</text>
</comment>
<feature type="binding site" evidence="15">
    <location>
        <position position="109"/>
    </location>
    <ligand>
        <name>Mg(2+)</name>
        <dbReference type="ChEBI" id="CHEBI:18420"/>
    </ligand>
</feature>
<keyword evidence="5 15" id="KW-0808">Transferase</keyword>
<keyword evidence="13 15" id="KW-0234">DNA repair</keyword>
<dbReference type="FunFam" id="3.40.1170.60:FF:000001">
    <property type="entry name" value="DNA polymerase IV"/>
    <property type="match status" value="1"/>
</dbReference>
<dbReference type="Gene3D" id="3.30.1490.100">
    <property type="entry name" value="DNA polymerase, Y-family, little finger domain"/>
    <property type="match status" value="1"/>
</dbReference>
<keyword evidence="4 15" id="KW-0963">Cytoplasm</keyword>
<dbReference type="GO" id="GO:0003887">
    <property type="term" value="F:DNA-directed DNA polymerase activity"/>
    <property type="evidence" value="ECO:0007669"/>
    <property type="project" value="UniProtKB-UniRule"/>
</dbReference>
<dbReference type="GO" id="GO:0006281">
    <property type="term" value="P:DNA repair"/>
    <property type="evidence" value="ECO:0007669"/>
    <property type="project" value="UniProtKB-UniRule"/>
</dbReference>
<dbReference type="SUPFAM" id="SSF56672">
    <property type="entry name" value="DNA/RNA polymerases"/>
    <property type="match status" value="1"/>
</dbReference>
<sequence>MYVNEFMKKIIHIDMDCFFAAVEMRDSPALRHIPFAVGGSEKRRGVISTCNYIAREFGVRSAMATAHALKLCPKLTVISGDMGKYKRVSGQIRAILERYTDKIEPLSLDEAYLDVSDCSLFKGSATMIAEDIRRAIREELGLTASAGIAPVKFVAKVASDLNKPDGIYVVTPDEVDAFVKTLPLEKIPGVGKVTLGKLHQLGLYRGEDVQRFDKHVLLQRFGKFGQTLWKRCHGIDDRDIETERVRKSLGVERTLPEDLQTEDECLEVMVSLFGELEARLKRVSPNMEIARQGVKLKFSDFQQTTVEHRQWRYDNAMFPVLLREALARQQGRGIRLIGLSVGLKSEEKDKPSQLSFEW</sequence>
<dbReference type="GO" id="GO:0042276">
    <property type="term" value="P:error-prone translesion synthesis"/>
    <property type="evidence" value="ECO:0007669"/>
    <property type="project" value="TreeGrafter"/>
</dbReference>
<dbReference type="CDD" id="cd03586">
    <property type="entry name" value="PolY_Pol_IV_kappa"/>
    <property type="match status" value="1"/>
</dbReference>
<dbReference type="GO" id="GO:0000287">
    <property type="term" value="F:magnesium ion binding"/>
    <property type="evidence" value="ECO:0007669"/>
    <property type="project" value="UniProtKB-UniRule"/>
</dbReference>
<name>D0I7K3_GRIHO</name>
<evidence type="ECO:0000256" key="13">
    <source>
        <dbReference type="ARBA" id="ARBA00023204"/>
    </source>
</evidence>
<evidence type="ECO:0000256" key="9">
    <source>
        <dbReference type="ARBA" id="ARBA00022763"/>
    </source>
</evidence>
<feature type="domain" description="UmuC" evidence="16">
    <location>
        <begin position="10"/>
        <end position="191"/>
    </location>
</feature>
<evidence type="ECO:0000256" key="8">
    <source>
        <dbReference type="ARBA" id="ARBA00022723"/>
    </source>
</evidence>
<dbReference type="NCBIfam" id="NF002677">
    <property type="entry name" value="PRK02406.1"/>
    <property type="match status" value="1"/>
</dbReference>
<evidence type="ECO:0000256" key="14">
    <source>
        <dbReference type="ARBA" id="ARBA00049244"/>
    </source>
</evidence>
<dbReference type="eggNOG" id="COG0389">
    <property type="taxonomic scope" value="Bacteria"/>
</dbReference>
<comment type="cofactor">
    <cofactor evidence="15">
        <name>Mg(2+)</name>
        <dbReference type="ChEBI" id="CHEBI:18420"/>
    </cofactor>
    <text evidence="15">Binds 2 magnesium ions per subunit.</text>
</comment>
<dbReference type="GO" id="GO:0009432">
    <property type="term" value="P:SOS response"/>
    <property type="evidence" value="ECO:0007669"/>
    <property type="project" value="UniProtKB-ARBA"/>
</dbReference>
<evidence type="ECO:0000256" key="10">
    <source>
        <dbReference type="ARBA" id="ARBA00022842"/>
    </source>
</evidence>
<dbReference type="GO" id="GO:0003684">
    <property type="term" value="F:damaged DNA binding"/>
    <property type="evidence" value="ECO:0007669"/>
    <property type="project" value="InterPro"/>
</dbReference>
<dbReference type="InterPro" id="IPR053848">
    <property type="entry name" value="IMS_HHH_1"/>
</dbReference>
<evidence type="ECO:0000256" key="2">
    <source>
        <dbReference type="ARBA" id="ARBA00010945"/>
    </source>
</evidence>
<keyword evidence="10 15" id="KW-0460">Magnesium</keyword>
<comment type="catalytic activity">
    <reaction evidence="14 15">
        <text>DNA(n) + a 2'-deoxyribonucleoside 5'-triphosphate = DNA(n+1) + diphosphate</text>
        <dbReference type="Rhea" id="RHEA:22508"/>
        <dbReference type="Rhea" id="RHEA-COMP:17339"/>
        <dbReference type="Rhea" id="RHEA-COMP:17340"/>
        <dbReference type="ChEBI" id="CHEBI:33019"/>
        <dbReference type="ChEBI" id="CHEBI:61560"/>
        <dbReference type="ChEBI" id="CHEBI:173112"/>
        <dbReference type="EC" id="2.7.7.7"/>
    </reaction>
</comment>
<dbReference type="InterPro" id="IPR022880">
    <property type="entry name" value="DNApol_IV"/>
</dbReference>
<evidence type="ECO:0000256" key="6">
    <source>
        <dbReference type="ARBA" id="ARBA00022695"/>
    </source>
</evidence>
<dbReference type="Pfam" id="PF11799">
    <property type="entry name" value="IMS_C"/>
    <property type="match status" value="1"/>
</dbReference>
<keyword evidence="6 15" id="KW-0548">Nucleotidyltransferase</keyword>
<evidence type="ECO:0000256" key="5">
    <source>
        <dbReference type="ARBA" id="ARBA00022679"/>
    </source>
</evidence>
<dbReference type="InterPro" id="IPR036775">
    <property type="entry name" value="DNA_pol_Y-fam_lit_finger_sf"/>
</dbReference>
<evidence type="ECO:0000313" key="17">
    <source>
        <dbReference type="EMBL" id="EEY72622.1"/>
    </source>
</evidence>
<evidence type="ECO:0000313" key="18">
    <source>
        <dbReference type="Proteomes" id="UP000003604"/>
    </source>
</evidence>
<dbReference type="FunFam" id="1.10.150.20:FF:000019">
    <property type="entry name" value="DNA polymerase IV"/>
    <property type="match status" value="1"/>
</dbReference>
<dbReference type="InterPro" id="IPR050116">
    <property type="entry name" value="DNA_polymerase-Y"/>
</dbReference>
<keyword evidence="3 15" id="KW-0515">Mutator protein</keyword>
<evidence type="ECO:0000256" key="1">
    <source>
        <dbReference type="ARBA" id="ARBA00004496"/>
    </source>
</evidence>
<comment type="subcellular location">
    <subcellularLocation>
        <location evidence="1 15">Cytoplasm</location>
    </subcellularLocation>
</comment>
<dbReference type="Gene3D" id="3.40.1170.60">
    <property type="match status" value="1"/>
</dbReference>
<dbReference type="EMBL" id="ADAQ01000011">
    <property type="protein sequence ID" value="EEY72622.1"/>
    <property type="molecule type" value="Genomic_DNA"/>
</dbReference>
<dbReference type="GO" id="GO:0005829">
    <property type="term" value="C:cytosol"/>
    <property type="evidence" value="ECO:0007669"/>
    <property type="project" value="TreeGrafter"/>
</dbReference>
<dbReference type="Gene3D" id="3.30.70.270">
    <property type="match status" value="1"/>
</dbReference>
<proteinExistence type="inferred from homology"/>
<dbReference type="PANTHER" id="PTHR11076:SF33">
    <property type="entry name" value="DNA POLYMERASE KAPPA"/>
    <property type="match status" value="1"/>
</dbReference>
<keyword evidence="11 15" id="KW-0239">DNA-directed DNA polymerase</keyword>
<dbReference type="Gene3D" id="1.10.150.20">
    <property type="entry name" value="5' to 3' exonuclease, C-terminal subdomain"/>
    <property type="match status" value="1"/>
</dbReference>
<comment type="function">
    <text evidence="15">Poorly processive, error-prone DNA polymerase involved in untargeted mutagenesis. Copies undamaged DNA at stalled replication forks, which arise in vivo from mismatched or misaligned primer ends. These misaligned primers can be extended by PolIV. Exhibits no 3'-5' exonuclease (proofreading) activity. May be involved in translesional synthesis, in conjunction with the beta clamp from PolIII.</text>
</comment>
<dbReference type="InterPro" id="IPR043502">
    <property type="entry name" value="DNA/RNA_pol_sf"/>
</dbReference>
<dbReference type="GO" id="GO:0006261">
    <property type="term" value="P:DNA-templated DNA replication"/>
    <property type="evidence" value="ECO:0007669"/>
    <property type="project" value="UniProtKB-UniRule"/>
</dbReference>
<dbReference type="InterPro" id="IPR043128">
    <property type="entry name" value="Rev_trsase/Diguanyl_cyclase"/>
</dbReference>
<evidence type="ECO:0000256" key="7">
    <source>
        <dbReference type="ARBA" id="ARBA00022705"/>
    </source>
</evidence>
<dbReference type="PANTHER" id="PTHR11076">
    <property type="entry name" value="DNA REPAIR POLYMERASE UMUC / TRANSFERASE FAMILY MEMBER"/>
    <property type="match status" value="1"/>
</dbReference>
<gene>
    <name evidence="15" type="primary">dinB</name>
    <name evidence="17" type="ORF">VHA_001727</name>
</gene>
<evidence type="ECO:0000256" key="4">
    <source>
        <dbReference type="ARBA" id="ARBA00022490"/>
    </source>
</evidence>
<reference evidence="17 18" key="1">
    <citation type="submission" date="2009-10" db="EMBL/GenBank/DDBJ databases">
        <authorList>
            <consortium name="Los Alamos National Laboratory (LANL)"/>
            <consortium name="National Microbial Pathogen Data Resource (NMPDR)"/>
            <person name="Saunders E.H."/>
            <person name="Munk A.C."/>
            <person name="Tapia R."/>
            <person name="Green L."/>
            <person name="Rogers Y."/>
            <person name="Detter J.C."/>
            <person name="Bruce D."/>
            <person name="Brettin T.S."/>
            <person name="Colwell R.R."/>
            <person name="Huq A."/>
            <person name="Grim C.J."/>
            <person name="Hasan N.A."/>
            <person name="Bartels D."/>
            <person name="Vonstein V."/>
        </authorList>
    </citation>
    <scope>NUCLEOTIDE SEQUENCE [LARGE SCALE GENOMIC DNA]</scope>
    <source>
        <strain evidence="17 18">CIP 101886</strain>
    </source>
</reference>
<dbReference type="Pfam" id="PF21999">
    <property type="entry name" value="IMS_HHH_1"/>
    <property type="match status" value="1"/>
</dbReference>